<comment type="subcellular location">
    <subcellularLocation>
        <location evidence="1">Secreted</location>
    </subcellularLocation>
</comment>
<feature type="signal peptide" evidence="6">
    <location>
        <begin position="1"/>
        <end position="23"/>
    </location>
</feature>
<dbReference type="FunFam" id="1.10.238.20:FF:000001">
    <property type="entry name" value="General odorant-binding protein lush"/>
    <property type="match status" value="1"/>
</dbReference>
<feature type="chain" id="PRO_5002790196" evidence="6">
    <location>
        <begin position="24"/>
        <end position="147"/>
    </location>
</feature>
<proteinExistence type="inferred from homology"/>
<sequence length="147" mass="16189">MNQWVIAIILQAMGLLLRDPVSAMTMDQFTTSLDTLRAGCAPKFKIEPATLDRLRMGDFSQEATQDVMCYAKCICLMVGTVNKKGDFNAAKAIAQLPHLVPAELLDVSTRAINACKDEYKNYKDSCEKVYKTAKCVGANGEGKLMFP</sequence>
<dbReference type="PhylomeDB" id="B3M6Z5"/>
<dbReference type="FunCoup" id="B3M6Z5">
    <property type="interactions" value="1"/>
</dbReference>
<dbReference type="GO" id="GO:0035274">
    <property type="term" value="F:diphenyl phthalate binding"/>
    <property type="evidence" value="ECO:0007669"/>
    <property type="project" value="EnsemblMetazoa"/>
</dbReference>
<keyword evidence="5" id="KW-1015">Disulfide bond</keyword>
<dbReference type="GO" id="GO:0007608">
    <property type="term" value="P:sensory perception of smell"/>
    <property type="evidence" value="ECO:0007669"/>
    <property type="project" value="EnsemblMetazoa"/>
</dbReference>
<dbReference type="EMBL" id="CH902618">
    <property type="protein sequence ID" value="EDV40860.1"/>
    <property type="molecule type" value="Genomic_DNA"/>
</dbReference>
<evidence type="ECO:0000256" key="2">
    <source>
        <dbReference type="ARBA" id="ARBA00008098"/>
    </source>
</evidence>
<dbReference type="SUPFAM" id="SSF47565">
    <property type="entry name" value="Insect pheromone/odorant-binding proteins"/>
    <property type="match status" value="1"/>
</dbReference>
<dbReference type="STRING" id="7217.B3M6Z5"/>
<evidence type="ECO:0000256" key="6">
    <source>
        <dbReference type="SAM" id="SignalP"/>
    </source>
</evidence>
<dbReference type="KEGG" id="dan:6493590"/>
<comment type="similarity">
    <text evidence="2">Belongs to the PBP/GOBP family.</text>
</comment>
<dbReference type="InterPro" id="IPR036728">
    <property type="entry name" value="PBP_GOBP_sf"/>
</dbReference>
<gene>
    <name evidence="7" type="primary">Dana\Obp76a</name>
    <name evidence="7" type="synonym">Dana\GF10723</name>
    <name evidence="7" type="synonym">dana_GLEANR_10681</name>
    <name evidence="7" type="synonym">DanaObp76a</name>
    <name evidence="7" type="synonym">Obp76a</name>
    <name evidence="7" type="ORF">GF10723</name>
</gene>
<dbReference type="GO" id="GO:0005550">
    <property type="term" value="F:pheromone binding"/>
    <property type="evidence" value="ECO:0007669"/>
    <property type="project" value="EnsemblMetazoa"/>
</dbReference>
<name>B3M6Z5_DROAN</name>
<reference evidence="7 8" key="1">
    <citation type="journal article" date="2007" name="Nature">
        <title>Evolution of genes and genomes on the Drosophila phylogeny.</title>
        <authorList>
            <consortium name="Drosophila 12 Genomes Consortium"/>
            <person name="Clark A.G."/>
            <person name="Eisen M.B."/>
            <person name="Smith D.R."/>
            <person name="Bergman C.M."/>
            <person name="Oliver B."/>
            <person name="Markow T.A."/>
            <person name="Kaufman T.C."/>
            <person name="Kellis M."/>
            <person name="Gelbart W."/>
            <person name="Iyer V.N."/>
            <person name="Pollard D.A."/>
            <person name="Sackton T.B."/>
            <person name="Larracuente A.M."/>
            <person name="Singh N.D."/>
            <person name="Abad J.P."/>
            <person name="Abt D.N."/>
            <person name="Adryan B."/>
            <person name="Aguade M."/>
            <person name="Akashi H."/>
            <person name="Anderson W.W."/>
            <person name="Aquadro C.F."/>
            <person name="Ardell D.H."/>
            <person name="Arguello R."/>
            <person name="Artieri C.G."/>
            <person name="Barbash D.A."/>
            <person name="Barker D."/>
            <person name="Barsanti P."/>
            <person name="Batterham P."/>
            <person name="Batzoglou S."/>
            <person name="Begun D."/>
            <person name="Bhutkar A."/>
            <person name="Blanco E."/>
            <person name="Bosak S.A."/>
            <person name="Bradley R.K."/>
            <person name="Brand A.D."/>
            <person name="Brent M.R."/>
            <person name="Brooks A.N."/>
            <person name="Brown R.H."/>
            <person name="Butlin R.K."/>
            <person name="Caggese C."/>
            <person name="Calvi B.R."/>
            <person name="Bernardo de Carvalho A."/>
            <person name="Caspi A."/>
            <person name="Castrezana S."/>
            <person name="Celniker S.E."/>
            <person name="Chang J.L."/>
            <person name="Chapple C."/>
            <person name="Chatterji S."/>
            <person name="Chinwalla A."/>
            <person name="Civetta A."/>
            <person name="Clifton S.W."/>
            <person name="Comeron J.M."/>
            <person name="Costello J.C."/>
            <person name="Coyne J.A."/>
            <person name="Daub J."/>
            <person name="David R.G."/>
            <person name="Delcher A.L."/>
            <person name="Delehaunty K."/>
            <person name="Do C.B."/>
            <person name="Ebling H."/>
            <person name="Edwards K."/>
            <person name="Eickbush T."/>
            <person name="Evans J.D."/>
            <person name="Filipski A."/>
            <person name="Findeiss S."/>
            <person name="Freyhult E."/>
            <person name="Fulton L."/>
            <person name="Fulton R."/>
            <person name="Garcia A.C."/>
            <person name="Gardiner A."/>
            <person name="Garfield D.A."/>
            <person name="Garvin B.E."/>
            <person name="Gibson G."/>
            <person name="Gilbert D."/>
            <person name="Gnerre S."/>
            <person name="Godfrey J."/>
            <person name="Good R."/>
            <person name="Gotea V."/>
            <person name="Gravely B."/>
            <person name="Greenberg A.J."/>
            <person name="Griffiths-Jones S."/>
            <person name="Gross S."/>
            <person name="Guigo R."/>
            <person name="Gustafson E.A."/>
            <person name="Haerty W."/>
            <person name="Hahn M.W."/>
            <person name="Halligan D.L."/>
            <person name="Halpern A.L."/>
            <person name="Halter G.M."/>
            <person name="Han M.V."/>
            <person name="Heger A."/>
            <person name="Hillier L."/>
            <person name="Hinrichs A.S."/>
            <person name="Holmes I."/>
            <person name="Hoskins R.A."/>
            <person name="Hubisz M.J."/>
            <person name="Hultmark D."/>
            <person name="Huntley M.A."/>
            <person name="Jaffe D.B."/>
            <person name="Jagadeeshan S."/>
            <person name="Jeck W.R."/>
            <person name="Johnson J."/>
            <person name="Jones C.D."/>
            <person name="Jordan W.C."/>
            <person name="Karpen G.H."/>
            <person name="Kataoka E."/>
            <person name="Keightley P.D."/>
            <person name="Kheradpour P."/>
            <person name="Kirkness E.F."/>
            <person name="Koerich L.B."/>
            <person name="Kristiansen K."/>
            <person name="Kudrna D."/>
            <person name="Kulathinal R.J."/>
            <person name="Kumar S."/>
            <person name="Kwok R."/>
            <person name="Lander E."/>
            <person name="Langley C.H."/>
            <person name="Lapoint R."/>
            <person name="Lazzaro B.P."/>
            <person name="Lee S.J."/>
            <person name="Levesque L."/>
            <person name="Li R."/>
            <person name="Lin C.F."/>
            <person name="Lin M.F."/>
            <person name="Lindblad-Toh K."/>
            <person name="Llopart A."/>
            <person name="Long M."/>
            <person name="Low L."/>
            <person name="Lozovsky E."/>
            <person name="Lu J."/>
            <person name="Luo M."/>
            <person name="Machado C.A."/>
            <person name="Makalowski W."/>
            <person name="Marzo M."/>
            <person name="Matsuda M."/>
            <person name="Matzkin L."/>
            <person name="McAllister B."/>
            <person name="McBride C.S."/>
            <person name="McKernan B."/>
            <person name="McKernan K."/>
            <person name="Mendez-Lago M."/>
            <person name="Minx P."/>
            <person name="Mollenhauer M.U."/>
            <person name="Montooth K."/>
            <person name="Mount S.M."/>
            <person name="Mu X."/>
            <person name="Myers E."/>
            <person name="Negre B."/>
            <person name="Newfeld S."/>
            <person name="Nielsen R."/>
            <person name="Noor M.A."/>
            <person name="O'Grady P."/>
            <person name="Pachter L."/>
            <person name="Papaceit M."/>
            <person name="Parisi M.J."/>
            <person name="Parisi M."/>
            <person name="Parts L."/>
            <person name="Pedersen J.S."/>
            <person name="Pesole G."/>
            <person name="Phillippy A.M."/>
            <person name="Ponting C.P."/>
            <person name="Pop M."/>
            <person name="Porcelli D."/>
            <person name="Powell J.R."/>
            <person name="Prohaska S."/>
            <person name="Pruitt K."/>
            <person name="Puig M."/>
            <person name="Quesneville H."/>
            <person name="Ram K.R."/>
            <person name="Rand D."/>
            <person name="Rasmussen M.D."/>
            <person name="Reed L.K."/>
            <person name="Reenan R."/>
            <person name="Reily A."/>
            <person name="Remington K.A."/>
            <person name="Rieger T.T."/>
            <person name="Ritchie M.G."/>
            <person name="Robin C."/>
            <person name="Rogers Y.H."/>
            <person name="Rohde C."/>
            <person name="Rozas J."/>
            <person name="Rubenfield M.J."/>
            <person name="Ruiz A."/>
            <person name="Russo S."/>
            <person name="Salzberg S.L."/>
            <person name="Sanchez-Gracia A."/>
            <person name="Saranga D.J."/>
            <person name="Sato H."/>
            <person name="Schaeffer S.W."/>
            <person name="Schatz M.C."/>
            <person name="Schlenke T."/>
            <person name="Schwartz R."/>
            <person name="Segarra C."/>
            <person name="Singh R.S."/>
            <person name="Sirot L."/>
            <person name="Sirota M."/>
            <person name="Sisneros N.B."/>
            <person name="Smith C.D."/>
            <person name="Smith T.F."/>
            <person name="Spieth J."/>
            <person name="Stage D.E."/>
            <person name="Stark A."/>
            <person name="Stephan W."/>
            <person name="Strausberg R.L."/>
            <person name="Strempel S."/>
            <person name="Sturgill D."/>
            <person name="Sutton G."/>
            <person name="Sutton G.G."/>
            <person name="Tao W."/>
            <person name="Teichmann S."/>
            <person name="Tobari Y.N."/>
            <person name="Tomimura Y."/>
            <person name="Tsolas J.M."/>
            <person name="Valente V.L."/>
            <person name="Venter E."/>
            <person name="Venter J.C."/>
            <person name="Vicario S."/>
            <person name="Vieira F.G."/>
            <person name="Vilella A.J."/>
            <person name="Villasante A."/>
            <person name="Walenz B."/>
            <person name="Wang J."/>
            <person name="Wasserman M."/>
            <person name="Watts T."/>
            <person name="Wilson D."/>
            <person name="Wilson R.K."/>
            <person name="Wing R.A."/>
            <person name="Wolfner M.F."/>
            <person name="Wong A."/>
            <person name="Wong G.K."/>
            <person name="Wu C.I."/>
            <person name="Wu G."/>
            <person name="Yamamoto D."/>
            <person name="Yang H.P."/>
            <person name="Yang S.P."/>
            <person name="Yorke J.A."/>
            <person name="Yoshida K."/>
            <person name="Zdobnov E."/>
            <person name="Zhang P."/>
            <person name="Zhang Y."/>
            <person name="Zimin A.V."/>
            <person name="Baldwin J."/>
            <person name="Abdouelleil A."/>
            <person name="Abdulkadir J."/>
            <person name="Abebe A."/>
            <person name="Abera B."/>
            <person name="Abreu J."/>
            <person name="Acer S.C."/>
            <person name="Aftuck L."/>
            <person name="Alexander A."/>
            <person name="An P."/>
            <person name="Anderson E."/>
            <person name="Anderson S."/>
            <person name="Arachi H."/>
            <person name="Azer M."/>
            <person name="Bachantsang P."/>
            <person name="Barry A."/>
            <person name="Bayul T."/>
            <person name="Berlin A."/>
            <person name="Bessette D."/>
            <person name="Bloom T."/>
            <person name="Blye J."/>
            <person name="Boguslavskiy L."/>
            <person name="Bonnet C."/>
            <person name="Boukhgalter B."/>
            <person name="Bourzgui I."/>
            <person name="Brown A."/>
            <person name="Cahill P."/>
            <person name="Channer S."/>
            <person name="Cheshatsang Y."/>
            <person name="Chuda L."/>
            <person name="Citroen M."/>
            <person name="Collymore A."/>
            <person name="Cooke P."/>
            <person name="Costello M."/>
            <person name="D'Aco K."/>
            <person name="Daza R."/>
            <person name="De Haan G."/>
            <person name="DeGray S."/>
            <person name="DeMaso C."/>
            <person name="Dhargay N."/>
            <person name="Dooley K."/>
            <person name="Dooley E."/>
            <person name="Doricent M."/>
            <person name="Dorje P."/>
            <person name="Dorjee K."/>
            <person name="Dupes A."/>
            <person name="Elong R."/>
            <person name="Falk J."/>
            <person name="Farina A."/>
            <person name="Faro S."/>
            <person name="Ferguson D."/>
            <person name="Fisher S."/>
            <person name="Foley C.D."/>
            <person name="Franke A."/>
            <person name="Friedrich D."/>
            <person name="Gadbois L."/>
            <person name="Gearin G."/>
            <person name="Gearin C.R."/>
            <person name="Giannoukos G."/>
            <person name="Goode T."/>
            <person name="Graham J."/>
            <person name="Grandbois E."/>
            <person name="Grewal S."/>
            <person name="Gyaltsen K."/>
            <person name="Hafez N."/>
            <person name="Hagos B."/>
            <person name="Hall J."/>
            <person name="Henson C."/>
            <person name="Hollinger A."/>
            <person name="Honan T."/>
            <person name="Huard M.D."/>
            <person name="Hughes L."/>
            <person name="Hurhula B."/>
            <person name="Husby M.E."/>
            <person name="Kamat A."/>
            <person name="Kanga B."/>
            <person name="Kashin S."/>
            <person name="Khazanovich D."/>
            <person name="Kisner P."/>
            <person name="Lance K."/>
            <person name="Lara M."/>
            <person name="Lee W."/>
            <person name="Lennon N."/>
            <person name="Letendre F."/>
            <person name="LeVine R."/>
            <person name="Lipovsky A."/>
            <person name="Liu X."/>
            <person name="Liu J."/>
            <person name="Liu S."/>
            <person name="Lokyitsang T."/>
            <person name="Lokyitsang Y."/>
            <person name="Lubonja R."/>
            <person name="Lui A."/>
            <person name="MacDonald P."/>
            <person name="Magnisalis V."/>
            <person name="Maru K."/>
            <person name="Matthews C."/>
            <person name="McCusker W."/>
            <person name="McDonough S."/>
            <person name="Mehta T."/>
            <person name="Meldrim J."/>
            <person name="Meneus L."/>
            <person name="Mihai O."/>
            <person name="Mihalev A."/>
            <person name="Mihova T."/>
            <person name="Mittelman R."/>
            <person name="Mlenga V."/>
            <person name="Montmayeur A."/>
            <person name="Mulrain L."/>
            <person name="Navidi A."/>
            <person name="Naylor J."/>
            <person name="Negash T."/>
            <person name="Nguyen T."/>
            <person name="Nguyen N."/>
            <person name="Nicol R."/>
            <person name="Norbu C."/>
            <person name="Norbu N."/>
            <person name="Novod N."/>
            <person name="O'Neill B."/>
            <person name="Osman S."/>
            <person name="Markiewicz E."/>
            <person name="Oyono O.L."/>
            <person name="Patti C."/>
            <person name="Phunkhang P."/>
            <person name="Pierre F."/>
            <person name="Priest M."/>
            <person name="Raghuraman S."/>
            <person name="Rege F."/>
            <person name="Reyes R."/>
            <person name="Rise C."/>
            <person name="Rogov P."/>
            <person name="Ross K."/>
            <person name="Ryan E."/>
            <person name="Settipalli S."/>
            <person name="Shea T."/>
            <person name="Sherpa N."/>
            <person name="Shi L."/>
            <person name="Shih D."/>
            <person name="Sparrow T."/>
            <person name="Spaulding J."/>
            <person name="Stalker J."/>
            <person name="Stange-Thomann N."/>
            <person name="Stavropoulos S."/>
            <person name="Stone C."/>
            <person name="Strader C."/>
            <person name="Tesfaye S."/>
            <person name="Thomson T."/>
            <person name="Thoulutsang Y."/>
            <person name="Thoulutsang D."/>
            <person name="Topham K."/>
            <person name="Topping I."/>
            <person name="Tsamla T."/>
            <person name="Vassiliev H."/>
            <person name="Vo A."/>
            <person name="Wangchuk T."/>
            <person name="Wangdi T."/>
            <person name="Weiand M."/>
            <person name="Wilkinson J."/>
            <person name="Wilson A."/>
            <person name="Yadav S."/>
            <person name="Young G."/>
            <person name="Yu Q."/>
            <person name="Zembek L."/>
            <person name="Zhong D."/>
            <person name="Zimmer A."/>
            <person name="Zwirko Z."/>
            <person name="Jaffe D.B."/>
            <person name="Alvarez P."/>
            <person name="Brockman W."/>
            <person name="Butler J."/>
            <person name="Chin C."/>
            <person name="Gnerre S."/>
            <person name="Grabherr M."/>
            <person name="Kleber M."/>
            <person name="Mauceli E."/>
            <person name="MacCallum I."/>
        </authorList>
    </citation>
    <scope>NUCLEOTIDE SEQUENCE [LARGE SCALE GENOMIC DNA]</scope>
    <source>
        <strain evidence="8">Tucson 14024-0371.13</strain>
    </source>
</reference>
<dbReference type="CDD" id="cd23992">
    <property type="entry name" value="PBP_GOBP"/>
    <property type="match status" value="1"/>
</dbReference>
<keyword evidence="4 6" id="KW-0732">Signal</keyword>
<dbReference type="PANTHER" id="PTHR21364:SF1">
    <property type="entry name" value="GENERAL ODORANT-BINDING PROTEIN LUSH"/>
    <property type="match status" value="1"/>
</dbReference>
<evidence type="ECO:0000313" key="8">
    <source>
        <dbReference type="Proteomes" id="UP000007801"/>
    </source>
</evidence>
<organism evidence="7 8">
    <name type="scientific">Drosophila ananassae</name>
    <name type="common">Fruit fly</name>
    <dbReference type="NCBI Taxonomy" id="7217"/>
    <lineage>
        <taxon>Eukaryota</taxon>
        <taxon>Metazoa</taxon>
        <taxon>Ecdysozoa</taxon>
        <taxon>Arthropoda</taxon>
        <taxon>Hexapoda</taxon>
        <taxon>Insecta</taxon>
        <taxon>Pterygota</taxon>
        <taxon>Neoptera</taxon>
        <taxon>Endopterygota</taxon>
        <taxon>Diptera</taxon>
        <taxon>Brachycera</taxon>
        <taxon>Muscomorpha</taxon>
        <taxon>Ephydroidea</taxon>
        <taxon>Drosophilidae</taxon>
        <taxon>Drosophila</taxon>
        <taxon>Sophophora</taxon>
    </lineage>
</organism>
<dbReference type="PANTHER" id="PTHR21364">
    <property type="entry name" value="GENERAL ODORANT-BINDING PROTEIN 19A"/>
    <property type="match status" value="1"/>
</dbReference>
<dbReference type="GO" id="GO:0035275">
    <property type="term" value="F:dibutyl phthalate binding"/>
    <property type="evidence" value="ECO:0007669"/>
    <property type="project" value="EnsemblMetazoa"/>
</dbReference>
<keyword evidence="3" id="KW-0964">Secreted</keyword>
<evidence type="ECO:0000256" key="3">
    <source>
        <dbReference type="ARBA" id="ARBA00022525"/>
    </source>
</evidence>
<dbReference type="Gene3D" id="1.10.238.20">
    <property type="entry name" value="Pheromone/general odorant binding protein domain"/>
    <property type="match status" value="1"/>
</dbReference>
<dbReference type="SMART" id="SM00708">
    <property type="entry name" value="PhBP"/>
    <property type="match status" value="1"/>
</dbReference>
<dbReference type="GO" id="GO:0007619">
    <property type="term" value="P:courtship behavior"/>
    <property type="evidence" value="ECO:0007669"/>
    <property type="project" value="EnsemblMetazoa"/>
</dbReference>
<dbReference type="InParanoid" id="B3M6Z5"/>
<accession>B3M6Z5</accession>
<evidence type="ECO:0000256" key="4">
    <source>
        <dbReference type="ARBA" id="ARBA00022729"/>
    </source>
</evidence>
<dbReference type="GO" id="GO:0005576">
    <property type="term" value="C:extracellular region"/>
    <property type="evidence" value="ECO:0007669"/>
    <property type="project" value="UniProtKB-SubCell"/>
</dbReference>
<dbReference type="GO" id="GO:0042048">
    <property type="term" value="P:olfactory behavior"/>
    <property type="evidence" value="ECO:0007669"/>
    <property type="project" value="EnsemblMetazoa"/>
</dbReference>
<dbReference type="Proteomes" id="UP000007801">
    <property type="component" value="Unassembled WGS sequence"/>
</dbReference>
<dbReference type="HOGENOM" id="CLU_107288_0_0_1"/>
<dbReference type="AlphaFoldDB" id="B3M6Z5"/>
<dbReference type="Pfam" id="PF01395">
    <property type="entry name" value="PBP_GOBP"/>
    <property type="match status" value="1"/>
</dbReference>
<evidence type="ECO:0000256" key="5">
    <source>
        <dbReference type="ARBA" id="ARBA00023157"/>
    </source>
</evidence>
<dbReference type="InterPro" id="IPR006170">
    <property type="entry name" value="PBP/GOBP"/>
</dbReference>
<dbReference type="eggNOG" id="ENOG502SA47">
    <property type="taxonomic scope" value="Eukaryota"/>
</dbReference>
<dbReference type="OrthoDB" id="6610259at2759"/>
<keyword evidence="8" id="KW-1185">Reference proteome</keyword>
<evidence type="ECO:0000256" key="1">
    <source>
        <dbReference type="ARBA" id="ARBA00004613"/>
    </source>
</evidence>
<dbReference type="OMA" id="CYTRCIA"/>
<protein>
    <submittedName>
        <fullName evidence="7">Odorant-binding protein 76a, isoform A</fullName>
    </submittedName>
</protein>
<dbReference type="GO" id="GO:0019236">
    <property type="term" value="P:response to pheromone"/>
    <property type="evidence" value="ECO:0007669"/>
    <property type="project" value="EnsemblMetazoa"/>
</dbReference>
<dbReference type="GeneID" id="6493590"/>
<evidence type="ECO:0000313" key="7">
    <source>
        <dbReference type="EMBL" id="EDV40860.1"/>
    </source>
</evidence>